<evidence type="ECO:0000256" key="3">
    <source>
        <dbReference type="SAM" id="MobiDB-lite"/>
    </source>
</evidence>
<dbReference type="Pfam" id="PF00078">
    <property type="entry name" value="RVT_1"/>
    <property type="match status" value="1"/>
</dbReference>
<dbReference type="SUPFAM" id="SSF56672">
    <property type="entry name" value="DNA/RNA polymerases"/>
    <property type="match status" value="1"/>
</dbReference>
<dbReference type="InterPro" id="IPR005135">
    <property type="entry name" value="Endo/exonuclease/phosphatase"/>
</dbReference>
<sequence>MATLLRDPIIDNYDIIAIQEPWRNPSSATTHHPAKDRFHLCYPSSEERGPAIVCFFINKKLDHSRWQFRESSRDLCTLSIETGEGAQPPTVVHNIYNPSPREDDRSPTLQQQRKSLETHRHGEQIVVGDFNLHHELWGGSDIQAPDRETTELLDLMDDMNLISQLQPGTGRRPPDDYRPLSRHLTSLHLAVAERRREEKRKWKAMDEKKQSQPPTVTPEIKKPNTSQIATTPGEKAALFKETFFPPPPEASLEGIDNTSYSNQISLPPVSESEVEDAVQEAAPLKAPGPDGIPNLALQSLRLGYCPQLFRKSTTVVLWKPGKDNYTVPKAYRPIALLNTVGKIMNAIIARRLSYLAETHGLLPDSHMGGRKRRSTEHALHQIVDKIYEAWGSGKGMVVSLLLLDVSGAFDNVSHCRLLHDLRKRRIDEATVRWVASFLGCRETEINVDGFRSETYRINTGIPQGSPLSPILYLFYNADLLDSCNEAEDTTATGFINNVAILAVGDSTEETCQKLQEALRKAETWALTHASIFAPEKFQLTMRHPLTDTPYQPLRQNFCTILKTKPL</sequence>
<dbReference type="InterPro" id="IPR036691">
    <property type="entry name" value="Endo/exonu/phosph_ase_sf"/>
</dbReference>
<accession>A0ABR2XYN5</accession>
<feature type="domain" description="Reverse transcriptase" evidence="4">
    <location>
        <begin position="298"/>
        <end position="566"/>
    </location>
</feature>
<dbReference type="CDD" id="cd01650">
    <property type="entry name" value="RT_nLTR_like"/>
    <property type="match status" value="1"/>
</dbReference>
<comment type="caution">
    <text evidence="5">The sequence shown here is derived from an EMBL/GenBank/DDBJ whole genome shotgun (WGS) entry which is preliminary data.</text>
</comment>
<dbReference type="SUPFAM" id="SSF56219">
    <property type="entry name" value="DNase I-like"/>
    <property type="match status" value="1"/>
</dbReference>
<evidence type="ECO:0000256" key="1">
    <source>
        <dbReference type="ARBA" id="ARBA00004173"/>
    </source>
</evidence>
<dbReference type="Gene3D" id="3.60.10.10">
    <property type="entry name" value="Endonuclease/exonuclease/phosphatase"/>
    <property type="match status" value="1"/>
</dbReference>
<dbReference type="Pfam" id="PF14529">
    <property type="entry name" value="Exo_endo_phos_2"/>
    <property type="match status" value="1"/>
</dbReference>
<evidence type="ECO:0000259" key="4">
    <source>
        <dbReference type="PROSITE" id="PS50878"/>
    </source>
</evidence>
<feature type="region of interest" description="Disordered" evidence="3">
    <location>
        <begin position="80"/>
        <end position="122"/>
    </location>
</feature>
<proteinExistence type="predicted"/>
<protein>
    <submittedName>
        <fullName evidence="5">Zinc knuckle</fullName>
    </submittedName>
</protein>
<gene>
    <name evidence="5" type="ORF">SCAR479_04155</name>
</gene>
<dbReference type="EMBL" id="JARVKM010000013">
    <property type="protein sequence ID" value="KAK9778919.1"/>
    <property type="molecule type" value="Genomic_DNA"/>
</dbReference>
<keyword evidence="2" id="KW-0496">Mitochondrion</keyword>
<dbReference type="InterPro" id="IPR000477">
    <property type="entry name" value="RT_dom"/>
</dbReference>
<comment type="subcellular location">
    <subcellularLocation>
        <location evidence="1">Mitochondrion</location>
    </subcellularLocation>
</comment>
<evidence type="ECO:0000313" key="6">
    <source>
        <dbReference type="Proteomes" id="UP001465668"/>
    </source>
</evidence>
<evidence type="ECO:0000256" key="2">
    <source>
        <dbReference type="ARBA" id="ARBA00023128"/>
    </source>
</evidence>
<dbReference type="InterPro" id="IPR043502">
    <property type="entry name" value="DNA/RNA_pol_sf"/>
</dbReference>
<feature type="region of interest" description="Disordered" evidence="3">
    <location>
        <begin position="196"/>
        <end position="227"/>
    </location>
</feature>
<keyword evidence="6" id="KW-1185">Reference proteome</keyword>
<feature type="compositionally biased region" description="Basic and acidic residues" evidence="3">
    <location>
        <begin position="196"/>
        <end position="210"/>
    </location>
</feature>
<dbReference type="PANTHER" id="PTHR33481:SF1">
    <property type="entry name" value="ENDONUCLEASE_EXONUCLEASE_PHOSPHATASE DOMAIN-CONTAINING PROTEIN-RELATED"/>
    <property type="match status" value="1"/>
</dbReference>
<dbReference type="Proteomes" id="UP001465668">
    <property type="component" value="Unassembled WGS sequence"/>
</dbReference>
<dbReference type="PANTHER" id="PTHR33481">
    <property type="entry name" value="REVERSE TRANSCRIPTASE"/>
    <property type="match status" value="1"/>
</dbReference>
<reference evidence="5 6" key="1">
    <citation type="submission" date="2024-02" db="EMBL/GenBank/DDBJ databases">
        <title>First draft genome assembly of two strains of Seiridium cardinale.</title>
        <authorList>
            <person name="Emiliani G."/>
            <person name="Scali E."/>
        </authorList>
    </citation>
    <scope>NUCLEOTIDE SEQUENCE [LARGE SCALE GENOMIC DNA]</scope>
    <source>
        <strain evidence="5 6">BM-138-000479</strain>
    </source>
</reference>
<evidence type="ECO:0000313" key="5">
    <source>
        <dbReference type="EMBL" id="KAK9778919.1"/>
    </source>
</evidence>
<dbReference type="PROSITE" id="PS50878">
    <property type="entry name" value="RT_POL"/>
    <property type="match status" value="1"/>
</dbReference>
<organism evidence="5 6">
    <name type="scientific">Seiridium cardinale</name>
    <dbReference type="NCBI Taxonomy" id="138064"/>
    <lineage>
        <taxon>Eukaryota</taxon>
        <taxon>Fungi</taxon>
        <taxon>Dikarya</taxon>
        <taxon>Ascomycota</taxon>
        <taxon>Pezizomycotina</taxon>
        <taxon>Sordariomycetes</taxon>
        <taxon>Xylariomycetidae</taxon>
        <taxon>Amphisphaeriales</taxon>
        <taxon>Sporocadaceae</taxon>
        <taxon>Seiridium</taxon>
    </lineage>
</organism>
<name>A0ABR2XYN5_9PEZI</name>